<organism evidence="3 4">
    <name type="scientific">Neocucurbitaria cava</name>
    <dbReference type="NCBI Taxonomy" id="798079"/>
    <lineage>
        <taxon>Eukaryota</taxon>
        <taxon>Fungi</taxon>
        <taxon>Dikarya</taxon>
        <taxon>Ascomycota</taxon>
        <taxon>Pezizomycotina</taxon>
        <taxon>Dothideomycetes</taxon>
        <taxon>Pleosporomycetidae</taxon>
        <taxon>Pleosporales</taxon>
        <taxon>Pleosporineae</taxon>
        <taxon>Cucurbitariaceae</taxon>
        <taxon>Neocucurbitaria</taxon>
    </lineage>
</organism>
<proteinExistence type="predicted"/>
<keyword evidence="2" id="KW-0472">Membrane</keyword>
<keyword evidence="4" id="KW-1185">Reference proteome</keyword>
<dbReference type="AlphaFoldDB" id="A0A9W8Y9B6"/>
<name>A0A9W8Y9B6_9PLEO</name>
<accession>A0A9W8Y9B6</accession>
<feature type="region of interest" description="Disordered" evidence="1">
    <location>
        <begin position="1"/>
        <end position="102"/>
    </location>
</feature>
<evidence type="ECO:0000256" key="2">
    <source>
        <dbReference type="SAM" id="Phobius"/>
    </source>
</evidence>
<protein>
    <submittedName>
        <fullName evidence="3">Uncharacterized protein</fullName>
    </submittedName>
</protein>
<feature type="region of interest" description="Disordered" evidence="1">
    <location>
        <begin position="171"/>
        <end position="200"/>
    </location>
</feature>
<dbReference type="Proteomes" id="UP001140560">
    <property type="component" value="Unassembled WGS sequence"/>
</dbReference>
<sequence length="292" mass="30203">MDAINKVQAGCEAYGGTGGSGSSNDGSSSSGGSSTRATSSTAQSGSSPSTTFPTPTSQLPPSTSSSNITPAPTTTTGTPSSATLSRSSSSPTSSSSLPTDMPLALLPTSDQLSAGAKAGISVSVAIFALSVFCALGWYIRRLKRELKAAQRAAAGIPDDVWRSSIATAAAPGGSLDRQSSFGRGRRMSRYGRESPVSPLSPRDMAEIMTVTDNGYGVLKKKRGHVLSVVVEREEEDGSSMIERILVREPVPGQREGLSGPLELDGEGTGIVELPIAITPRERSMERERGGYT</sequence>
<feature type="transmembrane region" description="Helical" evidence="2">
    <location>
        <begin position="118"/>
        <end position="139"/>
    </location>
</feature>
<feature type="compositionally biased region" description="Low complexity" evidence="1">
    <location>
        <begin position="22"/>
        <end position="99"/>
    </location>
</feature>
<keyword evidence="2" id="KW-0812">Transmembrane</keyword>
<evidence type="ECO:0000313" key="4">
    <source>
        <dbReference type="Proteomes" id="UP001140560"/>
    </source>
</evidence>
<keyword evidence="2" id="KW-1133">Transmembrane helix</keyword>
<dbReference type="OrthoDB" id="3767534at2759"/>
<reference evidence="3" key="1">
    <citation type="submission" date="2022-10" db="EMBL/GenBank/DDBJ databases">
        <title>Tapping the CABI collections for fungal endophytes: first genome assemblies for Collariella, Neodidymelliopsis, Ascochyta clinopodiicola, Didymella pomorum, Didymosphaeria variabile, Neocosmospora piperis and Neocucurbitaria cava.</title>
        <authorList>
            <person name="Hill R."/>
        </authorList>
    </citation>
    <scope>NUCLEOTIDE SEQUENCE</scope>
    <source>
        <strain evidence="3">IMI 356814</strain>
    </source>
</reference>
<evidence type="ECO:0000313" key="3">
    <source>
        <dbReference type="EMBL" id="KAJ4370734.1"/>
    </source>
</evidence>
<comment type="caution">
    <text evidence="3">The sequence shown here is derived from an EMBL/GenBank/DDBJ whole genome shotgun (WGS) entry which is preliminary data.</text>
</comment>
<gene>
    <name evidence="3" type="ORF">N0V83_005255</name>
</gene>
<dbReference type="EMBL" id="JAPEUY010000008">
    <property type="protein sequence ID" value="KAJ4370734.1"/>
    <property type="molecule type" value="Genomic_DNA"/>
</dbReference>
<evidence type="ECO:0000256" key="1">
    <source>
        <dbReference type="SAM" id="MobiDB-lite"/>
    </source>
</evidence>